<evidence type="ECO:0000313" key="2">
    <source>
        <dbReference type="EMBL" id="MFH6566749.1"/>
    </source>
</evidence>
<feature type="transmembrane region" description="Helical" evidence="1">
    <location>
        <begin position="12"/>
        <end position="29"/>
    </location>
</feature>
<dbReference type="InterPro" id="IPR025291">
    <property type="entry name" value="DUF4153"/>
</dbReference>
<name>A0ABW7M0G3_9PSED</name>
<proteinExistence type="predicted"/>
<reference evidence="2 3" key="1">
    <citation type="submission" date="2024-10" db="EMBL/GenBank/DDBJ databases">
        <title>Aeromonas and Pseudomonas from the Cagarras Archipelago, Rio de Janeiro, Brazil.</title>
        <authorList>
            <person name="Canellas A.L.B."/>
            <person name="Laport M.S."/>
        </authorList>
    </citation>
    <scope>NUCLEOTIDE SEQUENCE [LARGE SCALE GENOMIC DNA]</scope>
    <source>
        <strain evidence="2 3">CPF-4</strain>
    </source>
</reference>
<sequence length="563" mass="62430">MLTLNRTVKTYLAIGLVQGLVLWLATSMGDTGVRYALITAVLVGGINLLLLGENIRQRGVAWLVLGLTAVMAAISGWVFLDGDEYWRAGSWLVGSWSFFGVVITYVCTVFILSWPTREGRFPRYEDLFRHAWDTVFIVLLGVLLNAVFWALLLLWGGLFKMLGIVALNKLFSTDGFICVSLAMVFALGVHMGREKDRVIGLLRGILLALCRFLLPLSALIVIVFSFALPFTGLEPIWDTGYSTPIMLWLVAVNLFLLNGVFQDGTQGSGYPTWLVRVIDLCLLCLPVLVVLAGYSTWLRIEQYGLTPSRVLAMLLVLVIFVHSMAALWAVLVPQPVWLGRLRFSNPLIALLCVALLLAIHTPWFSPLQLSANNQVQRVLSGKTPVDTFDADTLRNRLGPQGKQAYEALLAQVEQGLVLTEPGREVLLRRLKEVSTGNGPRESDRLLEWIGPKVEGSEQFDAQEIGGPSCWAPGCALWAVDLDQDGQVEVLQLPKNKWSEPLSFYTRDTQGKWRRAGTYAGDESALALIEQIRQGNVKVVKPRYQSLQIGGVELSPKLEKPQKP</sequence>
<feature type="transmembrane region" description="Helical" evidence="1">
    <location>
        <begin position="135"/>
        <end position="158"/>
    </location>
</feature>
<feature type="transmembrane region" description="Helical" evidence="1">
    <location>
        <begin position="59"/>
        <end position="79"/>
    </location>
</feature>
<dbReference type="RefSeq" id="WP_395247107.1">
    <property type="nucleotide sequence ID" value="NZ_JBINXA010000024.1"/>
</dbReference>
<feature type="transmembrane region" description="Helical" evidence="1">
    <location>
        <begin position="310"/>
        <end position="331"/>
    </location>
</feature>
<feature type="transmembrane region" description="Helical" evidence="1">
    <location>
        <begin position="170"/>
        <end position="189"/>
    </location>
</feature>
<feature type="transmembrane region" description="Helical" evidence="1">
    <location>
        <begin position="240"/>
        <end position="261"/>
    </location>
</feature>
<feature type="transmembrane region" description="Helical" evidence="1">
    <location>
        <begin position="273"/>
        <end position="298"/>
    </location>
</feature>
<feature type="transmembrane region" description="Helical" evidence="1">
    <location>
        <begin position="35"/>
        <end position="52"/>
    </location>
</feature>
<keyword evidence="1" id="KW-1133">Transmembrane helix</keyword>
<dbReference type="Pfam" id="PF13687">
    <property type="entry name" value="DUF4153"/>
    <property type="match status" value="1"/>
</dbReference>
<feature type="transmembrane region" description="Helical" evidence="1">
    <location>
        <begin position="343"/>
        <end position="364"/>
    </location>
</feature>
<protein>
    <submittedName>
        <fullName evidence="2">DUF4153 domain-containing protein</fullName>
    </submittedName>
</protein>
<dbReference type="Proteomes" id="UP001609821">
    <property type="component" value="Unassembled WGS sequence"/>
</dbReference>
<gene>
    <name evidence="2" type="ORF">ACHMWK_12315</name>
</gene>
<accession>A0ABW7M0G3</accession>
<evidence type="ECO:0000256" key="1">
    <source>
        <dbReference type="SAM" id="Phobius"/>
    </source>
</evidence>
<comment type="caution">
    <text evidence="2">The sequence shown here is derived from an EMBL/GenBank/DDBJ whole genome shotgun (WGS) entry which is preliminary data.</text>
</comment>
<dbReference type="EMBL" id="JBINXB010000014">
    <property type="protein sequence ID" value="MFH6566749.1"/>
    <property type="molecule type" value="Genomic_DNA"/>
</dbReference>
<evidence type="ECO:0000313" key="3">
    <source>
        <dbReference type="Proteomes" id="UP001609821"/>
    </source>
</evidence>
<feature type="transmembrane region" description="Helical" evidence="1">
    <location>
        <begin position="201"/>
        <end position="228"/>
    </location>
</feature>
<keyword evidence="1" id="KW-0812">Transmembrane</keyword>
<keyword evidence="3" id="KW-1185">Reference proteome</keyword>
<keyword evidence="1" id="KW-0472">Membrane</keyword>
<feature type="transmembrane region" description="Helical" evidence="1">
    <location>
        <begin position="91"/>
        <end position="114"/>
    </location>
</feature>
<organism evidence="2 3">
    <name type="scientific">Pseudomonas kulmbachensis</name>
    <dbReference type="NCBI Taxonomy" id="3043408"/>
    <lineage>
        <taxon>Bacteria</taxon>
        <taxon>Pseudomonadati</taxon>
        <taxon>Pseudomonadota</taxon>
        <taxon>Gammaproteobacteria</taxon>
        <taxon>Pseudomonadales</taxon>
        <taxon>Pseudomonadaceae</taxon>
        <taxon>Pseudomonas</taxon>
    </lineage>
</organism>